<dbReference type="Gene3D" id="6.20.210.20">
    <property type="entry name" value="THAP domain"/>
    <property type="match status" value="1"/>
</dbReference>
<name>A0A6I8TYF2_AEDAE</name>
<dbReference type="Pfam" id="PF13359">
    <property type="entry name" value="DDE_Tnp_4"/>
    <property type="match status" value="1"/>
</dbReference>
<evidence type="ECO:0000256" key="6">
    <source>
        <dbReference type="PROSITE-ProRule" id="PRU00309"/>
    </source>
</evidence>
<dbReference type="OrthoDB" id="7761696at2759"/>
<dbReference type="SMART" id="SM00980">
    <property type="entry name" value="THAP"/>
    <property type="match status" value="1"/>
</dbReference>
<dbReference type="PANTHER" id="PTHR23080">
    <property type="entry name" value="THAP DOMAIN PROTEIN"/>
    <property type="match status" value="1"/>
</dbReference>
<dbReference type="InterPro" id="IPR038441">
    <property type="entry name" value="THAP_Znf_sf"/>
</dbReference>
<comment type="cofactor">
    <cofactor evidence="1">
        <name>a divalent metal cation</name>
        <dbReference type="ChEBI" id="CHEBI:60240"/>
    </cofactor>
</comment>
<dbReference type="InterPro" id="IPR027806">
    <property type="entry name" value="HARBI1_dom"/>
</dbReference>
<dbReference type="SMART" id="SM00692">
    <property type="entry name" value="DM3"/>
    <property type="match status" value="1"/>
</dbReference>
<keyword evidence="5 6" id="KW-0238">DNA-binding</keyword>
<dbReference type="PROSITE" id="PS50950">
    <property type="entry name" value="ZF_THAP"/>
    <property type="match status" value="1"/>
</dbReference>
<dbReference type="SUPFAM" id="SSF57716">
    <property type="entry name" value="Glucocorticoid receptor-like (DNA-binding domain)"/>
    <property type="match status" value="1"/>
</dbReference>
<dbReference type="AlphaFoldDB" id="A0A6I8TYF2"/>
<keyword evidence="2" id="KW-0479">Metal-binding</keyword>
<protein>
    <recommendedName>
        <fullName evidence="7">THAP-type domain-containing protein</fullName>
    </recommendedName>
</protein>
<dbReference type="Pfam" id="PF13613">
    <property type="entry name" value="HTH_Tnp_4"/>
    <property type="match status" value="1"/>
</dbReference>
<dbReference type="InterPro" id="IPR027805">
    <property type="entry name" value="Transposase_HTH_dom"/>
</dbReference>
<evidence type="ECO:0000256" key="5">
    <source>
        <dbReference type="ARBA" id="ARBA00023125"/>
    </source>
</evidence>
<feature type="domain" description="THAP-type" evidence="7">
    <location>
        <begin position="1"/>
        <end position="78"/>
    </location>
</feature>
<evidence type="ECO:0000256" key="2">
    <source>
        <dbReference type="ARBA" id="ARBA00022723"/>
    </source>
</evidence>
<evidence type="ECO:0000259" key="7">
    <source>
        <dbReference type="PROSITE" id="PS50950"/>
    </source>
</evidence>
<evidence type="ECO:0000256" key="3">
    <source>
        <dbReference type="ARBA" id="ARBA00022771"/>
    </source>
</evidence>
<evidence type="ECO:0000313" key="9">
    <source>
        <dbReference type="Proteomes" id="UP000008820"/>
    </source>
</evidence>
<reference evidence="8" key="2">
    <citation type="submission" date="2020-05" db="UniProtKB">
        <authorList>
            <consortium name="EnsemblMetazoa"/>
        </authorList>
    </citation>
    <scope>IDENTIFICATION</scope>
    <source>
        <strain evidence="8">LVP_AGWG</strain>
    </source>
</reference>
<dbReference type="Proteomes" id="UP000008820">
    <property type="component" value="Chromosome 2"/>
</dbReference>
<keyword evidence="3 6" id="KW-0863">Zinc-finger</keyword>
<proteinExistence type="predicted"/>
<evidence type="ECO:0000256" key="1">
    <source>
        <dbReference type="ARBA" id="ARBA00001968"/>
    </source>
</evidence>
<evidence type="ECO:0000313" key="8">
    <source>
        <dbReference type="EnsemblMetazoa" id="AAEL020468-PA"/>
    </source>
</evidence>
<dbReference type="GO" id="GO:0003677">
    <property type="term" value="F:DNA binding"/>
    <property type="evidence" value="ECO:0007669"/>
    <property type="project" value="UniProtKB-UniRule"/>
</dbReference>
<reference evidence="8 9" key="1">
    <citation type="submission" date="2017-06" db="EMBL/GenBank/DDBJ databases">
        <title>Aedes aegypti genome working group (AGWG) sequencing and assembly.</title>
        <authorList>
            <consortium name="Aedes aegypti Genome Working Group (AGWG)"/>
            <person name="Matthews B.J."/>
        </authorList>
    </citation>
    <scope>NUCLEOTIDE SEQUENCE [LARGE SCALE GENOMIC DNA]</scope>
    <source>
        <strain evidence="8 9">LVP_AGWG</strain>
    </source>
</reference>
<accession>A0A6I8TYF2</accession>
<dbReference type="EnsemblMetazoa" id="AAEL020468-RB">
    <property type="protein sequence ID" value="AAEL020468-PB"/>
    <property type="gene ID" value="AAEL020468"/>
</dbReference>
<sequence length="491" mass="55665">MPTKCFAFGCKSILRKNHIKFYRLPTGKHRLKKWLQILKIGGTLNHRTAKICSLHFSRNQFLNSVSYILRPRAVPDQNIYEFSQKSELTQVPLEVMECISDSVVNIDMDNHSPTTKGNRFDQPFRTYLPSSRKRIVQSSEQVLEYVPSCSDNFGSDVASYVELETAEEKELSFEGVSNAVDGSDSSSCNENINQSQIKAVTTSAGILSVETLYDEQMKYLTGHSKVEFNFILQYMTANQPDSKWPTEKLRLSEQLLLTLIKYRLNLDYLLLSIMFKIGCRTVSKIFSYWTNLMYDKLSIIDFWSLRAKSESLYTVILDCTEIPIEKPISAEEQQITWSSYKNCNTFKGLIGIDEAGTVIFVSKLFGGAATDNTIVKNSGILELLSAGDFILADRGFEATDALSEKGIILNKPPKKKGLQMSETEVATTRLVASRRINVERIIGHAKNSRILSQKVDHSMFKHMDTIFYVIFALVNIKASICKPVKVDCWCK</sequence>
<dbReference type="InParanoid" id="A0A6I8TYF2"/>
<organism evidence="8 9">
    <name type="scientific">Aedes aegypti</name>
    <name type="common">Yellowfever mosquito</name>
    <name type="synonym">Culex aegypti</name>
    <dbReference type="NCBI Taxonomy" id="7159"/>
    <lineage>
        <taxon>Eukaryota</taxon>
        <taxon>Metazoa</taxon>
        <taxon>Ecdysozoa</taxon>
        <taxon>Arthropoda</taxon>
        <taxon>Hexapoda</taxon>
        <taxon>Insecta</taxon>
        <taxon>Pterygota</taxon>
        <taxon>Neoptera</taxon>
        <taxon>Endopterygota</taxon>
        <taxon>Diptera</taxon>
        <taxon>Nematocera</taxon>
        <taxon>Culicoidea</taxon>
        <taxon>Culicidae</taxon>
        <taxon>Culicinae</taxon>
        <taxon>Aedini</taxon>
        <taxon>Aedes</taxon>
        <taxon>Stegomyia</taxon>
    </lineage>
</organism>
<keyword evidence="4" id="KW-0862">Zinc</keyword>
<dbReference type="PANTHER" id="PTHR23080:SF133">
    <property type="entry name" value="SI:CH211-262I1.5-RELATED"/>
    <property type="match status" value="1"/>
</dbReference>
<keyword evidence="9" id="KW-1185">Reference proteome</keyword>
<evidence type="ECO:0000256" key="4">
    <source>
        <dbReference type="ARBA" id="ARBA00022833"/>
    </source>
</evidence>
<dbReference type="InterPro" id="IPR006612">
    <property type="entry name" value="THAP_Znf"/>
</dbReference>
<gene>
    <name evidence="8" type="primary">5570242</name>
</gene>
<dbReference type="EnsemblMetazoa" id="AAEL020468-RA">
    <property type="protein sequence ID" value="AAEL020468-PA"/>
    <property type="gene ID" value="AAEL020468"/>
</dbReference>
<dbReference type="Pfam" id="PF05485">
    <property type="entry name" value="THAP"/>
    <property type="match status" value="1"/>
</dbReference>
<dbReference type="GO" id="GO:0008270">
    <property type="term" value="F:zinc ion binding"/>
    <property type="evidence" value="ECO:0007669"/>
    <property type="project" value="UniProtKB-KW"/>
</dbReference>